<reference evidence="1 2" key="1">
    <citation type="submission" date="2017-04" db="EMBL/GenBank/DDBJ databases">
        <authorList>
            <person name="Afonso C.L."/>
            <person name="Miller P.J."/>
            <person name="Scott M.A."/>
            <person name="Spackman E."/>
            <person name="Goraichik I."/>
            <person name="Dimitrov K.M."/>
            <person name="Suarez D.L."/>
            <person name="Swayne D.E."/>
        </authorList>
    </citation>
    <scope>NUCLEOTIDE SEQUENCE [LARGE SCALE GENOMIC DNA]</scope>
    <source>
        <strain evidence="1 2">VK13</strain>
    </source>
</reference>
<gene>
    <name evidence="1" type="ORF">SAMN06296008_109112</name>
</gene>
<evidence type="ECO:0000313" key="2">
    <source>
        <dbReference type="Proteomes" id="UP000192708"/>
    </source>
</evidence>
<protein>
    <recommendedName>
        <fullName evidence="3">DUF433 domain-containing protein</fullName>
    </recommendedName>
</protein>
<dbReference type="InterPro" id="IPR009057">
    <property type="entry name" value="Homeodomain-like_sf"/>
</dbReference>
<evidence type="ECO:0008006" key="3">
    <source>
        <dbReference type="Google" id="ProtNLM"/>
    </source>
</evidence>
<sequence length="222" mass="25913">MTNNQYNATITEAAYLANIPDREIRRIIEDEILNTAFINMRKDRCFNLAACVLASFYFKSSEYLYKKCRILVIKKLLEKIPHLAEVSDSEVFRLHSENDETWKIHIEELSIDLGVFAQPTIERFEMLHQVVSLEKIMDGEPILLGTRVPARTISFLVSNGISYKEIIEQYPSIPNYELFQSAKIWSDLNLYRLAPKKIADIPAEWKLISTIKVKFKKYEIFN</sequence>
<dbReference type="SUPFAM" id="SSF46689">
    <property type="entry name" value="Homeodomain-like"/>
    <property type="match status" value="1"/>
</dbReference>
<dbReference type="EMBL" id="FWXJ01000009">
    <property type="protein sequence ID" value="SMC62343.1"/>
    <property type="molecule type" value="Genomic_DNA"/>
</dbReference>
<proteinExistence type="predicted"/>
<dbReference type="Gene3D" id="1.10.10.10">
    <property type="entry name" value="Winged helix-like DNA-binding domain superfamily/Winged helix DNA-binding domain"/>
    <property type="match status" value="1"/>
</dbReference>
<dbReference type="InterPro" id="IPR036388">
    <property type="entry name" value="WH-like_DNA-bd_sf"/>
</dbReference>
<dbReference type="AlphaFoldDB" id="A0A1W2ANV0"/>
<dbReference type="Proteomes" id="UP000192708">
    <property type="component" value="Unassembled WGS sequence"/>
</dbReference>
<dbReference type="OrthoDB" id="9809529at2"/>
<organism evidence="1 2">
    <name type="scientific">Polynucleobacter kasalickyi</name>
    <dbReference type="NCBI Taxonomy" id="1938817"/>
    <lineage>
        <taxon>Bacteria</taxon>
        <taxon>Pseudomonadati</taxon>
        <taxon>Pseudomonadota</taxon>
        <taxon>Betaproteobacteria</taxon>
        <taxon>Burkholderiales</taxon>
        <taxon>Burkholderiaceae</taxon>
        <taxon>Polynucleobacter</taxon>
    </lineage>
</organism>
<dbReference type="RefSeq" id="WP_084283896.1">
    <property type="nucleotide sequence ID" value="NZ_FWXJ01000009.1"/>
</dbReference>
<dbReference type="InterPro" id="IPR007367">
    <property type="entry name" value="DUF433"/>
</dbReference>
<accession>A0A1W2ANV0</accession>
<name>A0A1W2ANV0_9BURK</name>
<keyword evidence="2" id="KW-1185">Reference proteome</keyword>
<evidence type="ECO:0000313" key="1">
    <source>
        <dbReference type="EMBL" id="SMC62343.1"/>
    </source>
</evidence>
<dbReference type="Pfam" id="PF04255">
    <property type="entry name" value="DUF433"/>
    <property type="match status" value="1"/>
</dbReference>